<organism evidence="2 3">
    <name type="scientific">Phialemonium atrogriseum</name>
    <dbReference type="NCBI Taxonomy" id="1093897"/>
    <lineage>
        <taxon>Eukaryota</taxon>
        <taxon>Fungi</taxon>
        <taxon>Dikarya</taxon>
        <taxon>Ascomycota</taxon>
        <taxon>Pezizomycotina</taxon>
        <taxon>Sordariomycetes</taxon>
        <taxon>Sordariomycetidae</taxon>
        <taxon>Cephalothecales</taxon>
        <taxon>Cephalothecaceae</taxon>
        <taxon>Phialemonium</taxon>
    </lineage>
</organism>
<dbReference type="PANTHER" id="PTHR35205:SF1">
    <property type="entry name" value="ZU5 DOMAIN-CONTAINING PROTEIN"/>
    <property type="match status" value="1"/>
</dbReference>
<dbReference type="InterPro" id="IPR027417">
    <property type="entry name" value="P-loop_NTPase"/>
</dbReference>
<protein>
    <submittedName>
        <fullName evidence="2">P-loop containing nucleoside triphosphate hydrolase protein</fullName>
    </submittedName>
</protein>
<feature type="region of interest" description="Disordered" evidence="1">
    <location>
        <begin position="1"/>
        <end position="27"/>
    </location>
</feature>
<proteinExistence type="predicted"/>
<keyword evidence="2" id="KW-0378">Hydrolase</keyword>
<dbReference type="GeneID" id="85312371"/>
<dbReference type="Gene3D" id="3.40.50.300">
    <property type="entry name" value="P-loop containing nucleotide triphosphate hydrolases"/>
    <property type="match status" value="1"/>
</dbReference>
<dbReference type="SUPFAM" id="SSF52540">
    <property type="entry name" value="P-loop containing nucleoside triphosphate hydrolases"/>
    <property type="match status" value="1"/>
</dbReference>
<name>A0AAJ0BVD7_9PEZI</name>
<dbReference type="RefSeq" id="XP_060278984.1">
    <property type="nucleotide sequence ID" value="XM_060429184.1"/>
</dbReference>
<dbReference type="EMBL" id="MU839034">
    <property type="protein sequence ID" value="KAK1762771.1"/>
    <property type="molecule type" value="Genomic_DNA"/>
</dbReference>
<keyword evidence="3" id="KW-1185">Reference proteome</keyword>
<comment type="caution">
    <text evidence="2">The sequence shown here is derived from an EMBL/GenBank/DDBJ whole genome shotgun (WGS) entry which is preliminary data.</text>
</comment>
<evidence type="ECO:0000313" key="2">
    <source>
        <dbReference type="EMBL" id="KAK1762771.1"/>
    </source>
</evidence>
<evidence type="ECO:0000313" key="3">
    <source>
        <dbReference type="Proteomes" id="UP001244011"/>
    </source>
</evidence>
<dbReference type="PANTHER" id="PTHR35205">
    <property type="entry name" value="NB-ARC AND TPR DOMAIN PROTEIN"/>
    <property type="match status" value="1"/>
</dbReference>
<accession>A0AAJ0BVD7</accession>
<sequence length="504" mass="56385">MPNQQLVKPDDPVSPAEQPTSTRNNAGKIISQDQAAVHVGNVYNYGSRSQPCAARPPPCRVIPFPRNEDVIDRLDLLLDLERLFLPGPDYQSAALWGLGGSGKTQIALQYAYRRSNDVACSVFWVHADNEAAFAQDYKLIAKKLGLPNALDDEELLTAVRARIESDPCWVLVLDNADNLGLFGVGQTGSLVQRRGQRPSLDRFVPRGPGGTVLWTSRDKRIAGSLVGARRAIEVACMTADEAKMLLETARNEKIGDEEEEDAMVLLNELGRLPLAISQAGTYMLRTSKPIEKYLSELKNCTKRWEVLQTSEFDRHRRPHVSNSVLETWNISIELIRQADKTAYNILHTLAFLDNQNIPFEMIAQAAIFSGKPRTPIERLRRLTAFCTKPRDRACGNKDGDANAIQAITLLRQFSFLSQRVSKAESQAYEMHKLVQEAARYNLSTRGGQKEDMAFFSRAALQAMGHLLFKPSLSCRAYGRNTLNMHIKCVSGQKYVKGRRRPQGF</sequence>
<evidence type="ECO:0000256" key="1">
    <source>
        <dbReference type="SAM" id="MobiDB-lite"/>
    </source>
</evidence>
<dbReference type="AlphaFoldDB" id="A0AAJ0BVD7"/>
<reference evidence="2" key="1">
    <citation type="submission" date="2023-06" db="EMBL/GenBank/DDBJ databases">
        <title>Genome-scale phylogeny and comparative genomics of the fungal order Sordariales.</title>
        <authorList>
            <consortium name="Lawrence Berkeley National Laboratory"/>
            <person name="Hensen N."/>
            <person name="Bonometti L."/>
            <person name="Westerberg I."/>
            <person name="Brannstrom I.O."/>
            <person name="Guillou S."/>
            <person name="Cros-Aarteil S."/>
            <person name="Calhoun S."/>
            <person name="Haridas S."/>
            <person name="Kuo A."/>
            <person name="Mondo S."/>
            <person name="Pangilinan J."/>
            <person name="Riley R."/>
            <person name="Labutti K."/>
            <person name="Andreopoulos B."/>
            <person name="Lipzen A."/>
            <person name="Chen C."/>
            <person name="Yanf M."/>
            <person name="Daum C."/>
            <person name="Ng V."/>
            <person name="Clum A."/>
            <person name="Steindorff A."/>
            <person name="Ohm R."/>
            <person name="Martin F."/>
            <person name="Silar P."/>
            <person name="Natvig D."/>
            <person name="Lalanne C."/>
            <person name="Gautier V."/>
            <person name="Ament-Velasquez S.L."/>
            <person name="Kruys A."/>
            <person name="Hutchinson M.I."/>
            <person name="Powell A.J."/>
            <person name="Barry K."/>
            <person name="Miller A.N."/>
            <person name="Grigoriev I.V."/>
            <person name="Debuchy R."/>
            <person name="Gladieux P."/>
            <person name="Thoren M.H."/>
            <person name="Johannesson H."/>
        </authorList>
    </citation>
    <scope>NUCLEOTIDE SEQUENCE</scope>
    <source>
        <strain evidence="2">8032-3</strain>
    </source>
</reference>
<dbReference type="GO" id="GO:0016787">
    <property type="term" value="F:hydrolase activity"/>
    <property type="evidence" value="ECO:0007669"/>
    <property type="project" value="UniProtKB-KW"/>
</dbReference>
<gene>
    <name evidence="2" type="ORF">QBC33DRAFT_551464</name>
</gene>
<dbReference type="Proteomes" id="UP001244011">
    <property type="component" value="Unassembled WGS sequence"/>
</dbReference>